<dbReference type="Proteomes" id="UP000462152">
    <property type="component" value="Unassembled WGS sequence"/>
</dbReference>
<evidence type="ECO:0000256" key="7">
    <source>
        <dbReference type="RuleBase" id="RU003942"/>
    </source>
</evidence>
<sequence length="122" mass="12704">MKKWWLLTSAIFAEVTGTMSLRGAVDNPAWVPVAVVGYVGAILLLGSLLRAGLPVGLAYGIWSSVGVALTAILGWALFGEALSLTGIFGIGLIMLGVLVIETGTESHYPATVPIPVVSEERP</sequence>
<keyword evidence="4 7" id="KW-0812">Transmembrane</keyword>
<evidence type="ECO:0000256" key="3">
    <source>
        <dbReference type="ARBA" id="ARBA00022475"/>
    </source>
</evidence>
<comment type="subcellular location">
    <subcellularLocation>
        <location evidence="1 7">Cell membrane</location>
        <topology evidence="1 7">Multi-pass membrane protein</topology>
    </subcellularLocation>
</comment>
<name>A0A7K1LHH4_9MICC</name>
<dbReference type="AlphaFoldDB" id="A0A7K1LHH4"/>
<keyword evidence="3" id="KW-1003">Cell membrane</keyword>
<dbReference type="GO" id="GO:0015297">
    <property type="term" value="F:antiporter activity"/>
    <property type="evidence" value="ECO:0007669"/>
    <property type="project" value="TreeGrafter"/>
</dbReference>
<dbReference type="InterPro" id="IPR045324">
    <property type="entry name" value="Small_multidrug_res"/>
</dbReference>
<dbReference type="GO" id="GO:0015220">
    <property type="term" value="F:choline transmembrane transporter activity"/>
    <property type="evidence" value="ECO:0007669"/>
    <property type="project" value="TreeGrafter"/>
</dbReference>
<dbReference type="OrthoDB" id="3175079at2"/>
<organism evidence="9 10">
    <name type="scientific">Rothia koreensis</name>
    <dbReference type="NCBI Taxonomy" id="592378"/>
    <lineage>
        <taxon>Bacteria</taxon>
        <taxon>Bacillati</taxon>
        <taxon>Actinomycetota</taxon>
        <taxon>Actinomycetes</taxon>
        <taxon>Micrococcales</taxon>
        <taxon>Micrococcaceae</taxon>
        <taxon>Rothia</taxon>
    </lineage>
</organism>
<evidence type="ECO:0000313" key="9">
    <source>
        <dbReference type="EMBL" id="MUN54402.1"/>
    </source>
</evidence>
<dbReference type="SUPFAM" id="SSF103481">
    <property type="entry name" value="Multidrug resistance efflux transporter EmrE"/>
    <property type="match status" value="1"/>
</dbReference>
<keyword evidence="10" id="KW-1185">Reference proteome</keyword>
<keyword evidence="6 8" id="KW-0472">Membrane</keyword>
<feature type="transmembrane region" description="Helical" evidence="8">
    <location>
        <begin position="56"/>
        <end position="75"/>
    </location>
</feature>
<evidence type="ECO:0000256" key="4">
    <source>
        <dbReference type="ARBA" id="ARBA00022692"/>
    </source>
</evidence>
<gene>
    <name evidence="9" type="ORF">GMA10_04105</name>
</gene>
<reference evidence="9 10" key="1">
    <citation type="submission" date="2019-12" db="EMBL/GenBank/DDBJ databases">
        <authorList>
            <person name="Li J."/>
            <person name="Shi Y."/>
            <person name="Xu G."/>
            <person name="Xiao D."/>
            <person name="Ran X."/>
        </authorList>
    </citation>
    <scope>NUCLEOTIDE SEQUENCE [LARGE SCALE GENOMIC DNA]</scope>
    <source>
        <strain evidence="9 10">JCM 15915</strain>
    </source>
</reference>
<keyword evidence="2" id="KW-0813">Transport</keyword>
<dbReference type="PANTHER" id="PTHR30561:SF1">
    <property type="entry name" value="MULTIDRUG TRANSPORTER EMRE"/>
    <property type="match status" value="1"/>
</dbReference>
<proteinExistence type="inferred from homology"/>
<evidence type="ECO:0000256" key="8">
    <source>
        <dbReference type="SAM" id="Phobius"/>
    </source>
</evidence>
<comment type="similarity">
    <text evidence="7">Belongs to the drug/metabolite transporter (DMT) superfamily. Small multidrug resistance (SMR) (TC 2.A.7.1) family.</text>
</comment>
<protein>
    <submittedName>
        <fullName evidence="9">QacE family quaternary ammonium compound efflux SMR transporter</fullName>
    </submittedName>
</protein>
<keyword evidence="5 8" id="KW-1133">Transmembrane helix</keyword>
<accession>A0A7K1LHH4</accession>
<feature type="transmembrane region" description="Helical" evidence="8">
    <location>
        <begin position="30"/>
        <end position="49"/>
    </location>
</feature>
<evidence type="ECO:0000313" key="10">
    <source>
        <dbReference type="Proteomes" id="UP000462152"/>
    </source>
</evidence>
<evidence type="ECO:0000256" key="2">
    <source>
        <dbReference type="ARBA" id="ARBA00022448"/>
    </source>
</evidence>
<evidence type="ECO:0000256" key="1">
    <source>
        <dbReference type="ARBA" id="ARBA00004651"/>
    </source>
</evidence>
<comment type="caution">
    <text evidence="9">The sequence shown here is derived from an EMBL/GenBank/DDBJ whole genome shotgun (WGS) entry which is preliminary data.</text>
</comment>
<dbReference type="EMBL" id="WOGT01000001">
    <property type="protein sequence ID" value="MUN54402.1"/>
    <property type="molecule type" value="Genomic_DNA"/>
</dbReference>
<dbReference type="GO" id="GO:0005886">
    <property type="term" value="C:plasma membrane"/>
    <property type="evidence" value="ECO:0007669"/>
    <property type="project" value="UniProtKB-SubCell"/>
</dbReference>
<feature type="transmembrane region" description="Helical" evidence="8">
    <location>
        <begin position="81"/>
        <end position="100"/>
    </location>
</feature>
<dbReference type="RefSeq" id="WP_129314444.1">
    <property type="nucleotide sequence ID" value="NZ_CP197643.1"/>
</dbReference>
<dbReference type="GO" id="GO:0015199">
    <property type="term" value="F:amino-acid betaine transmembrane transporter activity"/>
    <property type="evidence" value="ECO:0007669"/>
    <property type="project" value="TreeGrafter"/>
</dbReference>
<dbReference type="Pfam" id="PF00893">
    <property type="entry name" value="Multi_Drug_Res"/>
    <property type="match status" value="1"/>
</dbReference>
<evidence type="ECO:0000256" key="6">
    <source>
        <dbReference type="ARBA" id="ARBA00023136"/>
    </source>
</evidence>
<dbReference type="InterPro" id="IPR037185">
    <property type="entry name" value="EmrE-like"/>
</dbReference>
<dbReference type="PANTHER" id="PTHR30561">
    <property type="entry name" value="SMR FAMILY PROTON-DEPENDENT DRUG EFFLUX TRANSPORTER SUGE"/>
    <property type="match status" value="1"/>
</dbReference>
<dbReference type="Gene3D" id="1.10.3730.20">
    <property type="match status" value="1"/>
</dbReference>
<dbReference type="InterPro" id="IPR000390">
    <property type="entry name" value="Small_drug/metabolite_transptr"/>
</dbReference>
<evidence type="ECO:0000256" key="5">
    <source>
        <dbReference type="ARBA" id="ARBA00022989"/>
    </source>
</evidence>
<dbReference type="GO" id="GO:0031460">
    <property type="term" value="P:glycine betaine transport"/>
    <property type="evidence" value="ECO:0007669"/>
    <property type="project" value="TreeGrafter"/>
</dbReference>